<protein>
    <recommendedName>
        <fullName evidence="4">Tetratricopeptide repeat protein</fullName>
    </recommendedName>
</protein>
<feature type="region of interest" description="Disordered" evidence="1">
    <location>
        <begin position="291"/>
        <end position="313"/>
    </location>
</feature>
<dbReference type="RefSeq" id="WP_193498857.1">
    <property type="nucleotide sequence ID" value="NZ_CP063169.1"/>
</dbReference>
<keyword evidence="3" id="KW-1185">Reference proteome</keyword>
<dbReference type="EMBL" id="CP063169">
    <property type="protein sequence ID" value="QOR72216.1"/>
    <property type="molecule type" value="Genomic_DNA"/>
</dbReference>
<organism evidence="2 3">
    <name type="scientific">Ruania alkalisoli</name>
    <dbReference type="NCBI Taxonomy" id="2779775"/>
    <lineage>
        <taxon>Bacteria</taxon>
        <taxon>Bacillati</taxon>
        <taxon>Actinomycetota</taxon>
        <taxon>Actinomycetes</taxon>
        <taxon>Micrococcales</taxon>
        <taxon>Ruaniaceae</taxon>
        <taxon>Ruania</taxon>
    </lineage>
</organism>
<sequence>MGEGRSGDGWRARDDRRGSGERPGRSSGQHRSRDRDGARGSSAGSDLRRRRPPVGREEERPRQEDRPQDPPLAESVTPDQLDRSARSRLRTLSKDNADRVARHLVTAGLLLDEDPERAYQHAHAALRRAGRVDVVREAVALAAYATGRYAEALREVRTVRRLSGVDGLRAIEADCERGLGRPERALNLASAPPSPAMSAEDRVELAIVASGARLDLGQPEAALLLLEQAEAASATGPLGERVSEARVVVLRALGRVAEADELEGLLPVREESDGDVAFGEVELSAAEIEALAASSSASRDEDESTASEKDANS</sequence>
<evidence type="ECO:0000313" key="2">
    <source>
        <dbReference type="EMBL" id="QOR72216.1"/>
    </source>
</evidence>
<feature type="region of interest" description="Disordered" evidence="1">
    <location>
        <begin position="1"/>
        <end position="85"/>
    </location>
</feature>
<evidence type="ECO:0008006" key="4">
    <source>
        <dbReference type="Google" id="ProtNLM"/>
    </source>
</evidence>
<dbReference type="Proteomes" id="UP000593758">
    <property type="component" value="Chromosome"/>
</dbReference>
<reference evidence="2 3" key="1">
    <citation type="submission" date="2020-10" db="EMBL/GenBank/DDBJ databases">
        <title>Haloactinobacterium sp. RN3S43, a bacterium isolated from saline soil.</title>
        <authorList>
            <person name="Sun J.-Q."/>
        </authorList>
    </citation>
    <scope>NUCLEOTIDE SEQUENCE [LARGE SCALE GENOMIC DNA]</scope>
    <source>
        <strain evidence="2 3">RN3S43</strain>
    </source>
</reference>
<feature type="compositionally biased region" description="Basic and acidic residues" evidence="1">
    <location>
        <begin position="1"/>
        <end position="24"/>
    </location>
</feature>
<evidence type="ECO:0000313" key="3">
    <source>
        <dbReference type="Proteomes" id="UP000593758"/>
    </source>
</evidence>
<proteinExistence type="predicted"/>
<feature type="compositionally biased region" description="Basic and acidic residues" evidence="1">
    <location>
        <begin position="54"/>
        <end position="68"/>
    </location>
</feature>
<dbReference type="AlphaFoldDB" id="A0A7M1SXA1"/>
<gene>
    <name evidence="2" type="ORF">IM660_08305</name>
</gene>
<accession>A0A7M1SXA1</accession>
<dbReference type="KEGG" id="halt:IM660_08305"/>
<evidence type="ECO:0000256" key="1">
    <source>
        <dbReference type="SAM" id="MobiDB-lite"/>
    </source>
</evidence>
<name>A0A7M1SXA1_9MICO</name>